<dbReference type="Pfam" id="PF02492">
    <property type="entry name" value="cobW"/>
    <property type="match status" value="1"/>
</dbReference>
<dbReference type="EMBL" id="WIBF01000006">
    <property type="protein sequence ID" value="MQQ09019.1"/>
    <property type="molecule type" value="Genomic_DNA"/>
</dbReference>
<dbReference type="SMART" id="SM00833">
    <property type="entry name" value="CobW_C"/>
    <property type="match status" value="1"/>
</dbReference>
<dbReference type="GO" id="GO:0005737">
    <property type="term" value="C:cytoplasm"/>
    <property type="evidence" value="ECO:0007669"/>
    <property type="project" value="TreeGrafter"/>
</dbReference>
<dbReference type="RefSeq" id="WP_153215964.1">
    <property type="nucleotide sequence ID" value="NZ_WIBF01000006.1"/>
</dbReference>
<dbReference type="Gene3D" id="3.30.1220.10">
    <property type="entry name" value="CobW-like, C-terminal domain"/>
    <property type="match status" value="1"/>
</dbReference>
<comment type="similarity">
    <text evidence="4">Belongs to the SIMIBI class G3E GTPase family. ZNG1 subfamily.</text>
</comment>
<name>A0A843YIP6_9RHOB</name>
<dbReference type="SUPFAM" id="SSF90002">
    <property type="entry name" value="Hypothetical protein YjiA, C-terminal domain"/>
    <property type="match status" value="1"/>
</dbReference>
<comment type="caution">
    <text evidence="8">The sequence shown here is derived from an EMBL/GenBank/DDBJ whole genome shotgun (WGS) entry which is preliminary data.</text>
</comment>
<keyword evidence="3" id="KW-0143">Chaperone</keyword>
<keyword evidence="2" id="KW-0378">Hydrolase</keyword>
<reference evidence="8 9" key="1">
    <citation type="submission" date="2019-10" db="EMBL/GenBank/DDBJ databases">
        <title>Epibacterium sp. nov., isolated from seawater.</title>
        <authorList>
            <person name="Zhang X."/>
            <person name="Li N."/>
        </authorList>
    </citation>
    <scope>NUCLEOTIDE SEQUENCE [LARGE SCALE GENOMIC DNA]</scope>
    <source>
        <strain evidence="8 9">SM1979</strain>
    </source>
</reference>
<dbReference type="InterPro" id="IPR036627">
    <property type="entry name" value="CobW-likC_sf"/>
</dbReference>
<accession>A0A843YIP6</accession>
<dbReference type="Proteomes" id="UP000444174">
    <property type="component" value="Unassembled WGS sequence"/>
</dbReference>
<dbReference type="AlphaFoldDB" id="A0A843YIP6"/>
<organism evidence="8 9">
    <name type="scientific">Tritonibacter litoralis</name>
    <dbReference type="NCBI Taxonomy" id="2662264"/>
    <lineage>
        <taxon>Bacteria</taxon>
        <taxon>Pseudomonadati</taxon>
        <taxon>Pseudomonadota</taxon>
        <taxon>Alphaproteobacteria</taxon>
        <taxon>Rhodobacterales</taxon>
        <taxon>Paracoccaceae</taxon>
        <taxon>Tritonibacter</taxon>
    </lineage>
</organism>
<keyword evidence="1" id="KW-0547">Nucleotide-binding</keyword>
<dbReference type="CDD" id="cd03112">
    <property type="entry name" value="CobW-like"/>
    <property type="match status" value="1"/>
</dbReference>
<dbReference type="PANTHER" id="PTHR13748">
    <property type="entry name" value="COBW-RELATED"/>
    <property type="match status" value="1"/>
</dbReference>
<evidence type="ECO:0000256" key="6">
    <source>
        <dbReference type="ARBA" id="ARBA00049117"/>
    </source>
</evidence>
<dbReference type="Gene3D" id="3.40.50.300">
    <property type="entry name" value="P-loop containing nucleotide triphosphate hydrolases"/>
    <property type="match status" value="1"/>
</dbReference>
<comment type="function">
    <text evidence="5">Zinc chaperone that directly transfers zinc cofactor to target proteins, thereby activating them. Zinc is transferred from the CXCC motif in the GTPase domain to the zinc binding site in target proteins in a process requiring GTP hydrolysis.</text>
</comment>
<proteinExistence type="inferred from homology"/>
<evidence type="ECO:0000256" key="3">
    <source>
        <dbReference type="ARBA" id="ARBA00023186"/>
    </source>
</evidence>
<dbReference type="GO" id="GO:0016787">
    <property type="term" value="F:hydrolase activity"/>
    <property type="evidence" value="ECO:0007669"/>
    <property type="project" value="UniProtKB-KW"/>
</dbReference>
<evidence type="ECO:0000313" key="8">
    <source>
        <dbReference type="EMBL" id="MQQ09019.1"/>
    </source>
</evidence>
<dbReference type="InterPro" id="IPR011629">
    <property type="entry name" value="CobW-like_C"/>
</dbReference>
<comment type="catalytic activity">
    <reaction evidence="6">
        <text>GTP + H2O = GDP + phosphate + H(+)</text>
        <dbReference type="Rhea" id="RHEA:19669"/>
        <dbReference type="ChEBI" id="CHEBI:15377"/>
        <dbReference type="ChEBI" id="CHEBI:15378"/>
        <dbReference type="ChEBI" id="CHEBI:37565"/>
        <dbReference type="ChEBI" id="CHEBI:43474"/>
        <dbReference type="ChEBI" id="CHEBI:58189"/>
    </reaction>
    <physiologicalReaction direction="left-to-right" evidence="6">
        <dbReference type="Rhea" id="RHEA:19670"/>
    </physiologicalReaction>
</comment>
<evidence type="ECO:0000256" key="1">
    <source>
        <dbReference type="ARBA" id="ARBA00022741"/>
    </source>
</evidence>
<dbReference type="InterPro" id="IPR027417">
    <property type="entry name" value="P-loop_NTPase"/>
</dbReference>
<dbReference type="GO" id="GO:0000166">
    <property type="term" value="F:nucleotide binding"/>
    <property type="evidence" value="ECO:0007669"/>
    <property type="project" value="UniProtKB-KW"/>
</dbReference>
<evidence type="ECO:0000259" key="7">
    <source>
        <dbReference type="SMART" id="SM00833"/>
    </source>
</evidence>
<evidence type="ECO:0000313" key="9">
    <source>
        <dbReference type="Proteomes" id="UP000444174"/>
    </source>
</evidence>
<protein>
    <submittedName>
        <fullName evidence="8">GTP-binding protein</fullName>
    </submittedName>
</protein>
<sequence length="370" mass="40040">MADNRLPITLLTGFLGAGKSTLLNRVLSTTDEKIAVVVNEFGEVGLDHDLIETSDEEVVLLSSGCICCSISGELSQTLMDLIRRRAYGELDFDRVVIETTGLADPAPIRQLILGDHYLSRVAVMDGVVTLVDAVNGQKTLDDQFEAVSQAATADLILMTKTDLAAQPEVDALRQRIEGLNPTAQILEVSAAVADPTVLWGLSAIRRGADADTALAWMTRAPSPAPAADPFANLSGLTKSAPVQHGFSAHDARIASASITLDAPLEDAVFDRWLETLVAVKGRNLLRVKGIVFLKGIDTPFVFHGVQHLFEPPVPLKNWPEGDTTTRVVVIARDMTEAQLERSLDMLRAEAVEKSKPLFPGWKKTEGANWE</sequence>
<evidence type="ECO:0000256" key="2">
    <source>
        <dbReference type="ARBA" id="ARBA00022801"/>
    </source>
</evidence>
<evidence type="ECO:0000256" key="4">
    <source>
        <dbReference type="ARBA" id="ARBA00034320"/>
    </source>
</evidence>
<evidence type="ECO:0000256" key="5">
    <source>
        <dbReference type="ARBA" id="ARBA00045658"/>
    </source>
</evidence>
<keyword evidence="9" id="KW-1185">Reference proteome</keyword>
<dbReference type="Pfam" id="PF07683">
    <property type="entry name" value="CobW_C"/>
    <property type="match status" value="1"/>
</dbReference>
<dbReference type="InterPro" id="IPR051316">
    <property type="entry name" value="Zinc-reg_GTPase_activator"/>
</dbReference>
<dbReference type="SUPFAM" id="SSF52540">
    <property type="entry name" value="P-loop containing nucleoside triphosphate hydrolases"/>
    <property type="match status" value="1"/>
</dbReference>
<gene>
    <name evidence="8" type="ORF">GFB49_11185</name>
</gene>
<dbReference type="PANTHER" id="PTHR13748:SF62">
    <property type="entry name" value="COBW DOMAIN-CONTAINING PROTEIN"/>
    <property type="match status" value="1"/>
</dbReference>
<feature type="domain" description="CobW C-terminal" evidence="7">
    <location>
        <begin position="253"/>
        <end position="347"/>
    </location>
</feature>
<dbReference type="InterPro" id="IPR003495">
    <property type="entry name" value="CobW/HypB/UreG_nucleotide-bd"/>
</dbReference>